<keyword evidence="5 10" id="KW-0276">Fatty acid metabolism</keyword>
<feature type="transmembrane region" description="Helical" evidence="10">
    <location>
        <begin position="171"/>
        <end position="191"/>
    </location>
</feature>
<comment type="similarity">
    <text evidence="10">Belongs to the ELO family.</text>
</comment>
<dbReference type="GO" id="GO:0034625">
    <property type="term" value="P:fatty acid elongation, monounsaturated fatty acid"/>
    <property type="evidence" value="ECO:0007669"/>
    <property type="project" value="TreeGrafter"/>
</dbReference>
<organism evidence="11 12">
    <name type="scientific">Mytilus coruscus</name>
    <name type="common">Sea mussel</name>
    <dbReference type="NCBI Taxonomy" id="42192"/>
    <lineage>
        <taxon>Eukaryota</taxon>
        <taxon>Metazoa</taxon>
        <taxon>Spiralia</taxon>
        <taxon>Lophotrochozoa</taxon>
        <taxon>Mollusca</taxon>
        <taxon>Bivalvia</taxon>
        <taxon>Autobranchia</taxon>
        <taxon>Pteriomorphia</taxon>
        <taxon>Mytilida</taxon>
        <taxon>Mytiloidea</taxon>
        <taxon>Mytilidae</taxon>
        <taxon>Mytilinae</taxon>
        <taxon>Mytilus</taxon>
    </lineage>
</organism>
<protein>
    <recommendedName>
        <fullName evidence="10">Elongation of very long chain fatty acids protein</fullName>
        <ecNumber evidence="10">2.3.1.199</ecNumber>
    </recommendedName>
    <alternativeName>
        <fullName evidence="10">Very-long-chain 3-oxoacyl-CoA synthase</fullName>
    </alternativeName>
</protein>
<keyword evidence="2 10" id="KW-0444">Lipid biosynthesis</keyword>
<dbReference type="GO" id="GO:0005789">
    <property type="term" value="C:endoplasmic reticulum membrane"/>
    <property type="evidence" value="ECO:0007669"/>
    <property type="project" value="TreeGrafter"/>
</dbReference>
<keyword evidence="9 10" id="KW-0275">Fatty acid biosynthesis</keyword>
<evidence type="ECO:0000313" key="11">
    <source>
        <dbReference type="EMBL" id="CAC5410990.1"/>
    </source>
</evidence>
<dbReference type="GO" id="GO:0009922">
    <property type="term" value="F:fatty acid elongase activity"/>
    <property type="evidence" value="ECO:0007669"/>
    <property type="project" value="UniProtKB-EC"/>
</dbReference>
<comment type="subcellular location">
    <subcellularLocation>
        <location evidence="1">Membrane</location>
        <topology evidence="1">Multi-pass membrane protein</topology>
    </subcellularLocation>
</comment>
<accession>A0A6J8DW25</accession>
<evidence type="ECO:0000256" key="6">
    <source>
        <dbReference type="ARBA" id="ARBA00022989"/>
    </source>
</evidence>
<dbReference type="Proteomes" id="UP000507470">
    <property type="component" value="Unassembled WGS sequence"/>
</dbReference>
<feature type="transmembrane region" description="Helical" evidence="10">
    <location>
        <begin position="146"/>
        <end position="165"/>
    </location>
</feature>
<comment type="catalytic activity">
    <reaction evidence="10">
        <text>a very-long-chain acyl-CoA + malonyl-CoA + H(+) = a very-long-chain 3-oxoacyl-CoA + CO2 + CoA</text>
        <dbReference type="Rhea" id="RHEA:32727"/>
        <dbReference type="ChEBI" id="CHEBI:15378"/>
        <dbReference type="ChEBI" id="CHEBI:16526"/>
        <dbReference type="ChEBI" id="CHEBI:57287"/>
        <dbReference type="ChEBI" id="CHEBI:57384"/>
        <dbReference type="ChEBI" id="CHEBI:90725"/>
        <dbReference type="ChEBI" id="CHEBI:90736"/>
        <dbReference type="EC" id="2.3.1.199"/>
    </reaction>
</comment>
<feature type="transmembrane region" description="Helical" evidence="10">
    <location>
        <begin position="30"/>
        <end position="50"/>
    </location>
</feature>
<proteinExistence type="inferred from homology"/>
<dbReference type="GO" id="GO:0030148">
    <property type="term" value="P:sphingolipid biosynthetic process"/>
    <property type="evidence" value="ECO:0007669"/>
    <property type="project" value="TreeGrafter"/>
</dbReference>
<dbReference type="PANTHER" id="PTHR11157">
    <property type="entry name" value="FATTY ACID ACYL TRANSFERASE-RELATED"/>
    <property type="match status" value="1"/>
</dbReference>
<keyword evidence="12" id="KW-1185">Reference proteome</keyword>
<feature type="transmembrane region" description="Helical" evidence="10">
    <location>
        <begin position="238"/>
        <end position="259"/>
    </location>
</feature>
<keyword evidence="3 10" id="KW-0808">Transferase</keyword>
<evidence type="ECO:0000256" key="9">
    <source>
        <dbReference type="ARBA" id="ARBA00023160"/>
    </source>
</evidence>
<keyword evidence="4 10" id="KW-0812">Transmembrane</keyword>
<feature type="transmembrane region" description="Helical" evidence="10">
    <location>
        <begin position="114"/>
        <end position="139"/>
    </location>
</feature>
<feature type="transmembrane region" description="Helical" evidence="10">
    <location>
        <begin position="212"/>
        <end position="232"/>
    </location>
</feature>
<evidence type="ECO:0000313" key="12">
    <source>
        <dbReference type="Proteomes" id="UP000507470"/>
    </source>
</evidence>
<evidence type="ECO:0000256" key="10">
    <source>
        <dbReference type="RuleBase" id="RU361115"/>
    </source>
</evidence>
<evidence type="ECO:0000256" key="2">
    <source>
        <dbReference type="ARBA" id="ARBA00022516"/>
    </source>
</evidence>
<dbReference type="GO" id="GO:0034626">
    <property type="term" value="P:fatty acid elongation, polyunsaturated fatty acid"/>
    <property type="evidence" value="ECO:0007669"/>
    <property type="project" value="TreeGrafter"/>
</dbReference>
<dbReference type="EMBL" id="CACVKT020007820">
    <property type="protein sequence ID" value="CAC5410990.1"/>
    <property type="molecule type" value="Genomic_DNA"/>
</dbReference>
<evidence type="ECO:0000256" key="4">
    <source>
        <dbReference type="ARBA" id="ARBA00022692"/>
    </source>
</evidence>
<dbReference type="GO" id="GO:0042761">
    <property type="term" value="P:very long-chain fatty acid biosynthetic process"/>
    <property type="evidence" value="ECO:0007669"/>
    <property type="project" value="TreeGrafter"/>
</dbReference>
<dbReference type="InterPro" id="IPR002076">
    <property type="entry name" value="ELO_fam"/>
</dbReference>
<dbReference type="EC" id="2.3.1.199" evidence="10"/>
<evidence type="ECO:0000256" key="1">
    <source>
        <dbReference type="ARBA" id="ARBA00004141"/>
    </source>
</evidence>
<keyword evidence="7 10" id="KW-0443">Lipid metabolism</keyword>
<gene>
    <name evidence="11" type="ORF">MCOR_44126</name>
</gene>
<keyword evidence="8 10" id="KW-0472">Membrane</keyword>
<sequence length="297" mass="34478">MDALNAIQNEYNYAMSMGVPAKKRNPRVNGWFMMSSPWPCLMIMLMYLIFVKMGPTIMKKRKPLELKNVLISYNIALVFLSGYCFTQFFFRAYVFGGIRFGCETVDYSDSPNNLAIVGTGWLFYISKLLEMLDTVFFILKKKFSQVSFLHVLHHFCMPISVWIGVKFASGGMTAFFPTINSLVHFFMYTYYGLSAMGPKYQKYLWWKKYMTTFQIIQFVLILLHCSQLLFIDCGYPRYMVWIFVLGAATFLFLFSNFYIQAYMKNTNENKLNNRVEGSAIPLGKPSIHTSNGNVKDE</sequence>
<keyword evidence="6 10" id="KW-1133">Transmembrane helix</keyword>
<reference evidence="11 12" key="1">
    <citation type="submission" date="2020-06" db="EMBL/GenBank/DDBJ databases">
        <authorList>
            <person name="Li R."/>
            <person name="Bekaert M."/>
        </authorList>
    </citation>
    <scope>NUCLEOTIDE SEQUENCE [LARGE SCALE GENOMIC DNA]</scope>
    <source>
        <strain evidence="12">wild</strain>
    </source>
</reference>
<evidence type="ECO:0000256" key="5">
    <source>
        <dbReference type="ARBA" id="ARBA00022832"/>
    </source>
</evidence>
<keyword evidence="11" id="KW-0012">Acyltransferase</keyword>
<evidence type="ECO:0000256" key="8">
    <source>
        <dbReference type="ARBA" id="ARBA00023136"/>
    </source>
</evidence>
<evidence type="ECO:0000256" key="3">
    <source>
        <dbReference type="ARBA" id="ARBA00022679"/>
    </source>
</evidence>
<dbReference type="AlphaFoldDB" id="A0A6J8DW25"/>
<dbReference type="Pfam" id="PF01151">
    <property type="entry name" value="ELO"/>
    <property type="match status" value="1"/>
</dbReference>
<dbReference type="GO" id="GO:0019367">
    <property type="term" value="P:fatty acid elongation, saturated fatty acid"/>
    <property type="evidence" value="ECO:0007669"/>
    <property type="project" value="TreeGrafter"/>
</dbReference>
<feature type="transmembrane region" description="Helical" evidence="10">
    <location>
        <begin position="71"/>
        <end position="94"/>
    </location>
</feature>
<evidence type="ECO:0000256" key="7">
    <source>
        <dbReference type="ARBA" id="ARBA00023098"/>
    </source>
</evidence>
<dbReference type="PANTHER" id="PTHR11157:SF69">
    <property type="entry name" value="ELONGATION OF VERY LONG CHAIN FATTY ACIDS PROTEIN 7"/>
    <property type="match status" value="1"/>
</dbReference>
<name>A0A6J8DW25_MYTCO</name>
<dbReference type="OrthoDB" id="434092at2759"/>